<dbReference type="RefSeq" id="XP_008182016.2">
    <property type="nucleotide sequence ID" value="XM_008183794.2"/>
</dbReference>
<feature type="compositionally biased region" description="Low complexity" evidence="1">
    <location>
        <begin position="708"/>
        <end position="723"/>
    </location>
</feature>
<feature type="region of interest" description="Disordered" evidence="1">
    <location>
        <begin position="466"/>
        <end position="488"/>
    </location>
</feature>
<dbReference type="Proteomes" id="UP000007819">
    <property type="component" value="Chromosome X"/>
</dbReference>
<feature type="region of interest" description="Disordered" evidence="1">
    <location>
        <begin position="708"/>
        <end position="752"/>
    </location>
</feature>
<protein>
    <recommendedName>
        <fullName evidence="4">Protein hairless</fullName>
    </recommendedName>
</protein>
<dbReference type="EnsemblMetazoa" id="XM_008183794.3">
    <property type="protein sequence ID" value="XP_008182016.2"/>
    <property type="gene ID" value="LOC100569420"/>
</dbReference>
<accession>A0A8R2F7D7</accession>
<evidence type="ECO:0000313" key="2">
    <source>
        <dbReference type="EnsemblMetazoa" id="XP_008182016.2"/>
    </source>
</evidence>
<feature type="region of interest" description="Disordered" evidence="1">
    <location>
        <begin position="829"/>
        <end position="850"/>
    </location>
</feature>
<evidence type="ECO:0000256" key="1">
    <source>
        <dbReference type="SAM" id="MobiDB-lite"/>
    </source>
</evidence>
<name>A0A8R2F7D7_ACYPI</name>
<feature type="compositionally biased region" description="Basic and acidic residues" evidence="1">
    <location>
        <begin position="115"/>
        <end position="135"/>
    </location>
</feature>
<feature type="compositionally biased region" description="Low complexity" evidence="1">
    <location>
        <begin position="57"/>
        <end position="80"/>
    </location>
</feature>
<feature type="compositionally biased region" description="Polar residues" evidence="1">
    <location>
        <begin position="466"/>
        <end position="475"/>
    </location>
</feature>
<feature type="region of interest" description="Disordered" evidence="1">
    <location>
        <begin position="217"/>
        <end position="256"/>
    </location>
</feature>
<keyword evidence="3" id="KW-1185">Reference proteome</keyword>
<sequence length="904" mass="96445">MTRDSAAVAALDDRRRRCPISAASNVVDDASTLMTNSIAMSGSSSNDDVGGGDEGGSLKSSSEVSTTTSCCGGSSSSSRSGSDDDDSATVPRLATAIDDSCSTTIKTPTPLSLHRHMEDNKNGDKDSSSSSHSDEAAATTPTSIGGRLTFYKDGKFIFQLAAHHQQNSYNSPSALTSPCRWVPVPTVIQQHKNNVKCIGEWSQHQQNKTIWPYSVTNIASDSNSPQPTQQSQPSTVRISERKQQHFQHRTTPPPLSLITSAVNTGTHTGGIVVATTTNIVRRPSRKCSTTVAAENITDFQHQRCQPLTQLRGLPRRSQQHQHQAFMMVAPEAIKVQRRLLSLPKKQRLWCQRKRKSMTRNSLLQELKPPQINLECVVRNLWCRRHTTELLLRRQLSINNSGDSVAATISAVVDITPTVVSRHVSVSTANVVDSTCPNTGGSSKRRSMVSLSPSTAILIPTTATTMTISNKSGNSSPHKKYKLGHQQPQEQILPPQRRVVVDKSVKKSIPHPPPQVISTNDHSITAILSGGAAGAKRSNSSGAVSMVMELENGVVTTTTTTSAVLSPHKNLHTPSPAPLSLLRTLLKSPSGESGSPPIVASTNGVGYRHNINGSRKRSSVESTTVSSIPSINAAAIQVENSLGTSTIAIPSVGTNASDNASAVLTALHQLPPIHHPAAGQLAAAGYFNVLYHQAAMAAAMAYQTHAQLPQPLPKSQQPSLLSSQFPTTSGASSTWQRQLNRRPPHLHPSEGIVGSGVTNATISSSTSTVVAPYSSPLVSATVNGSSLLPPATPSPPPPLMLHPHPVHRHHLLLHHQQQYQPAPTVQQPLSFHQQNHRQQGSSVKKRSGGTISDTEYGVCLEENNSGVVATLDEESSSSADCVPLNLSKDSIAENVSGTSPTARVR</sequence>
<feature type="compositionally biased region" description="Polar residues" evidence="1">
    <location>
        <begin position="724"/>
        <end position="737"/>
    </location>
</feature>
<evidence type="ECO:0000313" key="3">
    <source>
        <dbReference type="Proteomes" id="UP000007819"/>
    </source>
</evidence>
<proteinExistence type="predicted"/>
<feature type="compositionally biased region" description="Polar residues" evidence="1">
    <location>
        <begin position="829"/>
        <end position="841"/>
    </location>
</feature>
<organism evidence="2 3">
    <name type="scientific">Acyrthosiphon pisum</name>
    <name type="common">Pea aphid</name>
    <dbReference type="NCBI Taxonomy" id="7029"/>
    <lineage>
        <taxon>Eukaryota</taxon>
        <taxon>Metazoa</taxon>
        <taxon>Ecdysozoa</taxon>
        <taxon>Arthropoda</taxon>
        <taxon>Hexapoda</taxon>
        <taxon>Insecta</taxon>
        <taxon>Pterygota</taxon>
        <taxon>Neoptera</taxon>
        <taxon>Paraneoptera</taxon>
        <taxon>Hemiptera</taxon>
        <taxon>Sternorrhyncha</taxon>
        <taxon>Aphidomorpha</taxon>
        <taxon>Aphidoidea</taxon>
        <taxon>Aphididae</taxon>
        <taxon>Macrosiphini</taxon>
        <taxon>Acyrthosiphon</taxon>
    </lineage>
</organism>
<feature type="compositionally biased region" description="Polar residues" evidence="1">
    <location>
        <begin position="100"/>
        <end position="110"/>
    </location>
</feature>
<dbReference type="AlphaFoldDB" id="A0A8R2F7D7"/>
<feature type="region of interest" description="Disordered" evidence="1">
    <location>
        <begin position="38"/>
        <end position="145"/>
    </location>
</feature>
<reference evidence="3" key="1">
    <citation type="submission" date="2010-06" db="EMBL/GenBank/DDBJ databases">
        <authorList>
            <person name="Jiang H."/>
            <person name="Abraham K."/>
            <person name="Ali S."/>
            <person name="Alsbrooks S.L."/>
            <person name="Anim B.N."/>
            <person name="Anosike U.S."/>
            <person name="Attaway T."/>
            <person name="Bandaranaike D.P."/>
            <person name="Battles P.K."/>
            <person name="Bell S.N."/>
            <person name="Bell A.V."/>
            <person name="Beltran B."/>
            <person name="Bickham C."/>
            <person name="Bustamante Y."/>
            <person name="Caleb T."/>
            <person name="Canada A."/>
            <person name="Cardenas V."/>
            <person name="Carter K."/>
            <person name="Chacko J."/>
            <person name="Chandrabose M.N."/>
            <person name="Chavez D."/>
            <person name="Chavez A."/>
            <person name="Chen L."/>
            <person name="Chu H.-S."/>
            <person name="Claassen K.J."/>
            <person name="Cockrell R."/>
            <person name="Collins M."/>
            <person name="Cooper J.A."/>
            <person name="Cree A."/>
            <person name="Curry S.M."/>
            <person name="Da Y."/>
            <person name="Dao M.D."/>
            <person name="Das B."/>
            <person name="Davila M.-L."/>
            <person name="Davy-Carroll L."/>
            <person name="Denson S."/>
            <person name="Dinh H."/>
            <person name="Ebong V.E."/>
            <person name="Edwards J.R."/>
            <person name="Egan A."/>
            <person name="El-Daye J."/>
            <person name="Escobedo L."/>
            <person name="Fernandez S."/>
            <person name="Fernando P.R."/>
            <person name="Flagg N."/>
            <person name="Forbes L.D."/>
            <person name="Fowler R.G."/>
            <person name="Fu Q."/>
            <person name="Gabisi R.A."/>
            <person name="Ganer J."/>
            <person name="Garbino Pronczuk A."/>
            <person name="Garcia R.M."/>
            <person name="Garner T."/>
            <person name="Garrett T.E."/>
            <person name="Gonzalez D.A."/>
            <person name="Hamid H."/>
            <person name="Hawkins E.S."/>
            <person name="Hirani K."/>
            <person name="Hogues M.E."/>
            <person name="Hollins B."/>
            <person name="Hsiao C.-H."/>
            <person name="Jabil R."/>
            <person name="James M.L."/>
            <person name="Jhangiani S.N."/>
            <person name="Johnson B."/>
            <person name="Johnson Q."/>
            <person name="Joshi V."/>
            <person name="Kalu J.B."/>
            <person name="Kam C."/>
            <person name="Kashfia A."/>
            <person name="Keebler J."/>
            <person name="Kisamo H."/>
            <person name="Kovar C.L."/>
            <person name="Lago L.A."/>
            <person name="Lai C.-Y."/>
            <person name="Laidlaw J."/>
            <person name="Lara F."/>
            <person name="Le T.-K."/>
            <person name="Lee S.L."/>
            <person name="Legall F.H."/>
            <person name="Lemon S.J."/>
            <person name="Lewis L.R."/>
            <person name="Li B."/>
            <person name="Liu Y."/>
            <person name="Liu Y.-S."/>
            <person name="Lopez J."/>
            <person name="Lozado R.J."/>
            <person name="Lu J."/>
            <person name="Madu R.C."/>
            <person name="Maheshwari M."/>
            <person name="Maheshwari R."/>
            <person name="Malloy K."/>
            <person name="Martinez E."/>
            <person name="Mathew T."/>
            <person name="Mercado I.C."/>
            <person name="Mercado C."/>
            <person name="Meyer B."/>
            <person name="Montgomery K."/>
            <person name="Morgan M.B."/>
            <person name="Munidasa M."/>
            <person name="Nazareth L.V."/>
            <person name="Nelson J."/>
            <person name="Ng B.M."/>
            <person name="Nguyen N.B."/>
            <person name="Nguyen P.Q."/>
            <person name="Nguyen T."/>
            <person name="Obregon M."/>
            <person name="Okwuonu G.O."/>
            <person name="Onwere C.G."/>
            <person name="Orozco G."/>
            <person name="Parra A."/>
            <person name="Patel S."/>
            <person name="Patil S."/>
            <person name="Perez A."/>
            <person name="Perez Y."/>
            <person name="Pham C."/>
            <person name="Primus E.L."/>
            <person name="Pu L.-L."/>
            <person name="Puazo M."/>
            <person name="Qin X."/>
            <person name="Quiroz J.B."/>
            <person name="Reese J."/>
            <person name="Richards S."/>
            <person name="Rives C.M."/>
            <person name="Robberts R."/>
            <person name="Ruiz S.J."/>
            <person name="Ruiz M.J."/>
            <person name="Santibanez J."/>
            <person name="Schneider B.W."/>
            <person name="Sisson I."/>
            <person name="Smith M."/>
            <person name="Sodergren E."/>
            <person name="Song X.-Z."/>
            <person name="Song B.B."/>
            <person name="Summersgill H."/>
            <person name="Thelus R."/>
            <person name="Thornton R.D."/>
            <person name="Trejos Z.Y."/>
            <person name="Usmani K."/>
            <person name="Vattathil S."/>
            <person name="Villasana D."/>
            <person name="Walker D.L."/>
            <person name="Wang S."/>
            <person name="Wang K."/>
            <person name="White C.S."/>
            <person name="Williams A.C."/>
            <person name="Williamson J."/>
            <person name="Wilson K."/>
            <person name="Woghiren I.O."/>
            <person name="Woodworth J.R."/>
            <person name="Worley K.C."/>
            <person name="Wright R.A."/>
            <person name="Wu W."/>
            <person name="Young L."/>
            <person name="Zhang L."/>
            <person name="Zhang J."/>
            <person name="Zhu Y."/>
            <person name="Muzny D.M."/>
            <person name="Weinstock G."/>
            <person name="Gibbs R.A."/>
        </authorList>
    </citation>
    <scope>NUCLEOTIDE SEQUENCE [LARGE SCALE GENOMIC DNA]</scope>
    <source>
        <strain evidence="3">LSR1</strain>
    </source>
</reference>
<reference evidence="2" key="2">
    <citation type="submission" date="2022-06" db="UniProtKB">
        <authorList>
            <consortium name="EnsemblMetazoa"/>
        </authorList>
    </citation>
    <scope>IDENTIFICATION</scope>
</reference>
<dbReference type="OrthoDB" id="6616720at2759"/>
<dbReference type="GeneID" id="100569420"/>
<evidence type="ECO:0008006" key="4">
    <source>
        <dbReference type="Google" id="ProtNLM"/>
    </source>
</evidence>
<dbReference type="KEGG" id="api:100569420"/>
<feature type="compositionally biased region" description="Low complexity" evidence="1">
    <location>
        <begin position="224"/>
        <end position="235"/>
    </location>
</feature>